<dbReference type="InterPro" id="IPR016286">
    <property type="entry name" value="FUC_metazoa-typ"/>
</dbReference>
<dbReference type="InterPro" id="IPR017853">
    <property type="entry name" value="GH"/>
</dbReference>
<keyword evidence="4" id="KW-0732">Signal</keyword>
<dbReference type="InterPro" id="IPR000933">
    <property type="entry name" value="Glyco_hydro_29"/>
</dbReference>
<evidence type="ECO:0000259" key="8">
    <source>
        <dbReference type="Pfam" id="PF01120"/>
    </source>
</evidence>
<accession>A0A1H4UVV3</accession>
<dbReference type="Pfam" id="PF01120">
    <property type="entry name" value="Alpha_L_fucos"/>
    <property type="match status" value="1"/>
</dbReference>
<dbReference type="GO" id="GO:0016139">
    <property type="term" value="P:glycoside catabolic process"/>
    <property type="evidence" value="ECO:0007669"/>
    <property type="project" value="TreeGrafter"/>
</dbReference>
<evidence type="ECO:0000256" key="1">
    <source>
        <dbReference type="ARBA" id="ARBA00004071"/>
    </source>
</evidence>
<dbReference type="SMART" id="SM00812">
    <property type="entry name" value="Alpha_L_fucos"/>
    <property type="match status" value="1"/>
</dbReference>
<proteinExistence type="inferred from homology"/>
<dbReference type="OrthoDB" id="1095333at2"/>
<dbReference type="EC" id="3.2.1.51" evidence="3"/>
<evidence type="ECO:0000256" key="2">
    <source>
        <dbReference type="ARBA" id="ARBA00007951"/>
    </source>
</evidence>
<keyword evidence="6" id="KW-0326">Glycosidase</keyword>
<evidence type="ECO:0000256" key="4">
    <source>
        <dbReference type="ARBA" id="ARBA00022729"/>
    </source>
</evidence>
<evidence type="ECO:0000313" key="10">
    <source>
        <dbReference type="Proteomes" id="UP000183038"/>
    </source>
</evidence>
<dbReference type="Gene3D" id="3.20.20.80">
    <property type="entry name" value="Glycosidases"/>
    <property type="match status" value="1"/>
</dbReference>
<dbReference type="PRINTS" id="PR00741">
    <property type="entry name" value="GLHYDRLASE29"/>
</dbReference>
<evidence type="ECO:0000256" key="6">
    <source>
        <dbReference type="ARBA" id="ARBA00023295"/>
    </source>
</evidence>
<dbReference type="GO" id="GO:0004560">
    <property type="term" value="F:alpha-L-fucosidase activity"/>
    <property type="evidence" value="ECO:0007669"/>
    <property type="project" value="InterPro"/>
</dbReference>
<sequence length="364" mass="42767">MKIKYRSSIVVTLIIVLVTCLESCKQSKESIQGQITVEEVNYLEESDEIFQNRLKWFNEAKYGMFIHFGLYSQLGGIYKGNDKGRYAEWIQGNQSIPKEEYEQLLDTWTPKNFDAEKIVKLAKEAEMKYLVITTKHHEGFCLWDSEYTDFDIASTPMKGRDIIKELEEECKKQGIVFGTYYSITDWHEGSQYPNPEEGWGMMLMHEGQKEKYVNYLKNQIKELIENYDTNIIWFDGDWVDWWTVEDGNDLYQYIRELKPSIIINNRVSKRKIFKKDFGTPEQFHLDSIVNYNWEACYTLNDSWGYKEKDTLWKSPEEVYKKLMDINGKGGNLLLNVGPDGNGMVPPKSQEILENVGVMIRNNNR</sequence>
<evidence type="ECO:0000313" key="9">
    <source>
        <dbReference type="EMBL" id="SEC72877.1"/>
    </source>
</evidence>
<dbReference type="GO" id="GO:0006004">
    <property type="term" value="P:fucose metabolic process"/>
    <property type="evidence" value="ECO:0007669"/>
    <property type="project" value="InterPro"/>
</dbReference>
<dbReference type="InterPro" id="IPR057739">
    <property type="entry name" value="Glyco_hydro_29_N"/>
</dbReference>
<evidence type="ECO:0000256" key="3">
    <source>
        <dbReference type="ARBA" id="ARBA00012662"/>
    </source>
</evidence>
<feature type="site" description="May be important for catalysis" evidence="7">
    <location>
        <position position="296"/>
    </location>
</feature>
<evidence type="ECO:0000256" key="7">
    <source>
        <dbReference type="PIRSR" id="PIRSR001092-1"/>
    </source>
</evidence>
<reference evidence="9 10" key="1">
    <citation type="submission" date="2016-10" db="EMBL/GenBank/DDBJ databases">
        <authorList>
            <person name="de Groot N.N."/>
        </authorList>
    </citation>
    <scope>NUCLEOTIDE SEQUENCE [LARGE SCALE GENOMIC DNA]</scope>
    <source>
        <strain evidence="9 10">MAR_2009_71</strain>
    </source>
</reference>
<dbReference type="EMBL" id="FNTB01000001">
    <property type="protein sequence ID" value="SEC72877.1"/>
    <property type="molecule type" value="Genomic_DNA"/>
</dbReference>
<organism evidence="9 10">
    <name type="scientific">Maribacter dokdonensis</name>
    <dbReference type="NCBI Taxonomy" id="320912"/>
    <lineage>
        <taxon>Bacteria</taxon>
        <taxon>Pseudomonadati</taxon>
        <taxon>Bacteroidota</taxon>
        <taxon>Flavobacteriia</taxon>
        <taxon>Flavobacteriales</taxon>
        <taxon>Flavobacteriaceae</taxon>
        <taxon>Maribacter</taxon>
    </lineage>
</organism>
<dbReference type="PANTHER" id="PTHR10030">
    <property type="entry name" value="ALPHA-L-FUCOSIDASE"/>
    <property type="match status" value="1"/>
</dbReference>
<comment type="similarity">
    <text evidence="2">Belongs to the glycosyl hydrolase 29 family.</text>
</comment>
<evidence type="ECO:0000256" key="5">
    <source>
        <dbReference type="ARBA" id="ARBA00022801"/>
    </source>
</evidence>
<dbReference type="PIRSF" id="PIRSF001092">
    <property type="entry name" value="Alpha-L-fucosidase"/>
    <property type="match status" value="1"/>
</dbReference>
<comment type="function">
    <text evidence="1">Alpha-L-fucosidase is responsible for hydrolyzing the alpha-1,6-linked fucose joined to the reducing-end N-acetylglucosamine of the carbohydrate moieties of glycoproteins.</text>
</comment>
<feature type="domain" description="Glycoside hydrolase family 29 N-terminal" evidence="8">
    <location>
        <begin position="39"/>
        <end position="362"/>
    </location>
</feature>
<gene>
    <name evidence="9" type="ORF">SAMN05192540_3926</name>
</gene>
<dbReference type="AlphaFoldDB" id="A0A1H4UVV3"/>
<dbReference type="GO" id="GO:0005764">
    <property type="term" value="C:lysosome"/>
    <property type="evidence" value="ECO:0007669"/>
    <property type="project" value="TreeGrafter"/>
</dbReference>
<dbReference type="RefSeq" id="WP_074674577.1">
    <property type="nucleotide sequence ID" value="NZ_FNTB01000001.1"/>
</dbReference>
<dbReference type="SUPFAM" id="SSF51445">
    <property type="entry name" value="(Trans)glycosidases"/>
    <property type="match status" value="1"/>
</dbReference>
<dbReference type="PANTHER" id="PTHR10030:SF37">
    <property type="entry name" value="ALPHA-L-FUCOSIDASE-RELATED"/>
    <property type="match status" value="1"/>
</dbReference>
<protein>
    <recommendedName>
        <fullName evidence="3">alpha-L-fucosidase</fullName>
        <ecNumber evidence="3">3.2.1.51</ecNumber>
    </recommendedName>
</protein>
<keyword evidence="5" id="KW-0378">Hydrolase</keyword>
<dbReference type="Proteomes" id="UP000183038">
    <property type="component" value="Unassembled WGS sequence"/>
</dbReference>
<name>A0A1H4UVV3_9FLAO</name>